<reference evidence="2 3" key="1">
    <citation type="journal article" date="2024" name="Plant Biotechnol. J.">
        <title>Dendrobium thyrsiflorum genome and its molecular insights into genes involved in important horticultural traits.</title>
        <authorList>
            <person name="Chen B."/>
            <person name="Wang J.Y."/>
            <person name="Zheng P.J."/>
            <person name="Li K.L."/>
            <person name="Liang Y.M."/>
            <person name="Chen X.F."/>
            <person name="Zhang C."/>
            <person name="Zhao X."/>
            <person name="He X."/>
            <person name="Zhang G.Q."/>
            <person name="Liu Z.J."/>
            <person name="Xu Q."/>
        </authorList>
    </citation>
    <scope>NUCLEOTIDE SEQUENCE [LARGE SCALE GENOMIC DNA]</scope>
    <source>
        <strain evidence="2">GZMU011</strain>
    </source>
</reference>
<feature type="compositionally biased region" description="Polar residues" evidence="1">
    <location>
        <begin position="78"/>
        <end position="88"/>
    </location>
</feature>
<evidence type="ECO:0000313" key="3">
    <source>
        <dbReference type="Proteomes" id="UP001552299"/>
    </source>
</evidence>
<keyword evidence="3" id="KW-1185">Reference proteome</keyword>
<name>A0ABD0U585_DENTH</name>
<accession>A0ABD0U585</accession>
<comment type="caution">
    <text evidence="2">The sequence shown here is derived from an EMBL/GenBank/DDBJ whole genome shotgun (WGS) entry which is preliminary data.</text>
</comment>
<dbReference type="EMBL" id="JANQDX010000018">
    <property type="protein sequence ID" value="KAL0907235.1"/>
    <property type="molecule type" value="Genomic_DNA"/>
</dbReference>
<dbReference type="Proteomes" id="UP001552299">
    <property type="component" value="Unassembled WGS sequence"/>
</dbReference>
<evidence type="ECO:0000256" key="1">
    <source>
        <dbReference type="SAM" id="MobiDB-lite"/>
    </source>
</evidence>
<organism evidence="2 3">
    <name type="scientific">Dendrobium thyrsiflorum</name>
    <name type="common">Pinecone-like raceme dendrobium</name>
    <name type="synonym">Orchid</name>
    <dbReference type="NCBI Taxonomy" id="117978"/>
    <lineage>
        <taxon>Eukaryota</taxon>
        <taxon>Viridiplantae</taxon>
        <taxon>Streptophyta</taxon>
        <taxon>Embryophyta</taxon>
        <taxon>Tracheophyta</taxon>
        <taxon>Spermatophyta</taxon>
        <taxon>Magnoliopsida</taxon>
        <taxon>Liliopsida</taxon>
        <taxon>Asparagales</taxon>
        <taxon>Orchidaceae</taxon>
        <taxon>Epidendroideae</taxon>
        <taxon>Malaxideae</taxon>
        <taxon>Dendrobiinae</taxon>
        <taxon>Dendrobium</taxon>
    </lineage>
</organism>
<gene>
    <name evidence="2" type="ORF">M5K25_025792</name>
</gene>
<evidence type="ECO:0000313" key="2">
    <source>
        <dbReference type="EMBL" id="KAL0907235.1"/>
    </source>
</evidence>
<feature type="compositionally biased region" description="Basic and acidic residues" evidence="1">
    <location>
        <begin position="89"/>
        <end position="113"/>
    </location>
</feature>
<protein>
    <submittedName>
        <fullName evidence="2">Uncharacterized protein</fullName>
    </submittedName>
</protein>
<dbReference type="AlphaFoldDB" id="A0ABD0U585"/>
<proteinExistence type="predicted"/>
<sequence>MDGLTDDMFSHARLDILIRLRLDVSSRRARAHAHRLTHQMRHGGAATAIFQSSKKEKEVDKASGSCFFFLTEPETRVNDGQNPFLQSTDDNRKGTVVRETHSTEAENEKERGEGTASTPMFHFLLPILPNREDQGYMQARAKTNWEESKRGFAICVSSSEVKGIDNVCMHNLQMDRLMNCKLQRNYLFIHYYFSSIISLITKSWMDGYHHQLCKDEESSPSYIGASHISPYHAVQIIPLHERCSSTDHHLLDPTLLDN</sequence>
<feature type="region of interest" description="Disordered" evidence="1">
    <location>
        <begin position="78"/>
        <end position="115"/>
    </location>
</feature>